<keyword evidence="2" id="KW-0732">Signal</keyword>
<feature type="domain" description="Glycoside hydrolase GH146 substrate-binding" evidence="5">
    <location>
        <begin position="663"/>
        <end position="799"/>
    </location>
</feature>
<reference evidence="7 8" key="1">
    <citation type="submission" date="2018-07" db="EMBL/GenBank/DDBJ databases">
        <title>Leeuwenhoekiella genomics.</title>
        <authorList>
            <person name="Tahon G."/>
            <person name="Willems A."/>
        </authorList>
    </citation>
    <scope>NUCLEOTIDE SEQUENCE [LARGE SCALE GENOMIC DNA]</scope>
    <source>
        <strain evidence="7 8">LMG 29608</strain>
    </source>
</reference>
<feature type="domain" description="DUF4986" evidence="4">
    <location>
        <begin position="556"/>
        <end position="639"/>
    </location>
</feature>
<dbReference type="InterPro" id="IPR008928">
    <property type="entry name" value="6-hairpin_glycosidase_sf"/>
</dbReference>
<dbReference type="RefSeq" id="WP_128765287.1">
    <property type="nucleotide sequence ID" value="NZ_JBHUOO010000046.1"/>
</dbReference>
<dbReference type="OrthoDB" id="9757939at2"/>
<keyword evidence="8" id="KW-1185">Reference proteome</keyword>
<dbReference type="InterPro" id="IPR032275">
    <property type="entry name" value="DUF4986"/>
</dbReference>
<feature type="chain" id="PRO_5020528805" evidence="2">
    <location>
        <begin position="29"/>
        <end position="803"/>
    </location>
</feature>
<evidence type="ECO:0000259" key="3">
    <source>
        <dbReference type="Pfam" id="PF07944"/>
    </source>
</evidence>
<dbReference type="Pfam" id="PF20736">
    <property type="entry name" value="Glyco_hydro127M"/>
    <property type="match status" value="1"/>
</dbReference>
<dbReference type="Proteomes" id="UP000289859">
    <property type="component" value="Unassembled WGS sequence"/>
</dbReference>
<evidence type="ECO:0000259" key="4">
    <source>
        <dbReference type="Pfam" id="PF16375"/>
    </source>
</evidence>
<feature type="compositionally biased region" description="Basic and acidic residues" evidence="1">
    <location>
        <begin position="680"/>
        <end position="693"/>
    </location>
</feature>
<dbReference type="GO" id="GO:0005975">
    <property type="term" value="P:carbohydrate metabolic process"/>
    <property type="evidence" value="ECO:0007669"/>
    <property type="project" value="InterPro"/>
</dbReference>
<dbReference type="EMBL" id="QOVK01000006">
    <property type="protein sequence ID" value="RXG22214.1"/>
    <property type="molecule type" value="Genomic_DNA"/>
</dbReference>
<dbReference type="PANTHER" id="PTHR31151:SF0">
    <property type="entry name" value="PROLINE-TRNA LIGASE (DUF1680)"/>
    <property type="match status" value="1"/>
</dbReference>
<name>A0A4Q0P6F7_9FLAO</name>
<feature type="signal peptide" evidence="2">
    <location>
        <begin position="1"/>
        <end position="28"/>
    </location>
</feature>
<feature type="region of interest" description="Disordered" evidence="1">
    <location>
        <begin position="673"/>
        <end position="693"/>
    </location>
</feature>
<feature type="domain" description="Non-reducing end beta-L-arabinofuranosidase-like GH127 catalytic" evidence="3">
    <location>
        <begin position="42"/>
        <end position="423"/>
    </location>
</feature>
<dbReference type="InterPro" id="IPR046544">
    <property type="entry name" value="GH146_SB_dom"/>
</dbReference>
<protein>
    <submittedName>
        <fullName evidence="7">Uncharacterized protein</fullName>
    </submittedName>
</protein>
<evidence type="ECO:0000259" key="6">
    <source>
        <dbReference type="Pfam" id="PF20736"/>
    </source>
</evidence>
<dbReference type="AlphaFoldDB" id="A0A4Q0P6F7"/>
<dbReference type="Pfam" id="PF20620">
    <property type="entry name" value="DUF6805"/>
    <property type="match status" value="1"/>
</dbReference>
<evidence type="ECO:0000313" key="8">
    <source>
        <dbReference type="Proteomes" id="UP000289859"/>
    </source>
</evidence>
<proteinExistence type="predicted"/>
<comment type="caution">
    <text evidence="7">The sequence shown here is derived from an EMBL/GenBank/DDBJ whole genome shotgun (WGS) entry which is preliminary data.</text>
</comment>
<dbReference type="Pfam" id="PF16375">
    <property type="entry name" value="DUF4986"/>
    <property type="match status" value="1"/>
</dbReference>
<accession>A0A4Q0P6F7</accession>
<feature type="domain" description="Non-reducing end beta-L-arabinofuranosidase-like GH127 middle" evidence="6">
    <location>
        <begin position="434"/>
        <end position="528"/>
    </location>
</feature>
<dbReference type="Pfam" id="PF07944">
    <property type="entry name" value="Beta-AFase-like_GH127_cat"/>
    <property type="match status" value="1"/>
</dbReference>
<evidence type="ECO:0000256" key="2">
    <source>
        <dbReference type="SAM" id="SignalP"/>
    </source>
</evidence>
<evidence type="ECO:0000256" key="1">
    <source>
        <dbReference type="SAM" id="MobiDB-lite"/>
    </source>
</evidence>
<organism evidence="7 8">
    <name type="scientific">Leeuwenhoekiella polynyae</name>
    <dbReference type="NCBI Taxonomy" id="1550906"/>
    <lineage>
        <taxon>Bacteria</taxon>
        <taxon>Pseudomonadati</taxon>
        <taxon>Bacteroidota</taxon>
        <taxon>Flavobacteriia</taxon>
        <taxon>Flavobacteriales</taxon>
        <taxon>Flavobacteriaceae</taxon>
        <taxon>Leeuwenhoekiella</taxon>
    </lineage>
</organism>
<gene>
    <name evidence="7" type="ORF">DSM02_1813</name>
</gene>
<evidence type="ECO:0000259" key="5">
    <source>
        <dbReference type="Pfam" id="PF20620"/>
    </source>
</evidence>
<dbReference type="SUPFAM" id="SSF48208">
    <property type="entry name" value="Six-hairpin glycosidases"/>
    <property type="match status" value="1"/>
</dbReference>
<dbReference type="InterPro" id="IPR049046">
    <property type="entry name" value="Beta-AFase-like_GH127_middle"/>
</dbReference>
<dbReference type="PANTHER" id="PTHR31151">
    <property type="entry name" value="PROLINE-TRNA LIGASE (DUF1680)"/>
    <property type="match status" value="1"/>
</dbReference>
<evidence type="ECO:0000313" key="7">
    <source>
        <dbReference type="EMBL" id="RXG22214.1"/>
    </source>
</evidence>
<sequence>MNPIQGNTLNLFKTVLCLVLFCTGAASFAQSKLYKNTFDLDEVTLLEGPFQKGRDLNIEVLLQYDVDRLLAPYRIEAGLEPISDPYANWAGLDGHVGGHYLSAMAMNYAATGSTECKKRMDYMIAQLDTIQQANAVNNPSWGVGYLGGMPNSEKVWSTLKDGDLSAYKQSWAPWYNIHKMYAGLRDAWLYADDERAKSLFLKYCDWGMAITADLDAAKMEEMLDVEHGGMNEIYADAYQISGEPKYLEVAKRFSHKRLLNPLAEGNDILNNMHANTQIAKFVGFARIAELANTEKYKDASQFFWKTVVENRSLAFGGNSRREHFPSKASSIDYVNVIDGPETCNSYNMLKLTEDLFRINPQAKYAEFYERTLFNHIRSSQHPEHGGYVYFTSTRPRHYRVYSAPNEAMWCCVGTGMENHGKYNQFIYTHSENALYVNLFVASEVNWSEKGIRLKQTTGFPEEEQTRLEIIKGNAAFNLNLRYPSWAKADGFSITVNGKPVEVNVEKGSYVTLSRNWKKGDVILVQFPMENTTVAMPNVPEYQAFMHGPILLGAKTGTQDLNGLIAGDGRWGQYPSGKFLPVDQAPILITEKLSDLANQLEPVANKPLHFTLDTKVLNSDKNLELEPFANIHDARYMTYWLSLTPEGYTSYTDSLAALEKRKIKIENRTLDYVATGEQQPETDHNMQEEKSRRGNANEDFFREAPADGYFSYEFATNSQTDLSLLVRYWGAEWGGRKFDIYIDDQKLVTEDNTKRWEQSLFKDVVYEIPNELVKGKKQIRVKFQALPYNTAGAVYNIRLLRSEK</sequence>
<dbReference type="InterPro" id="IPR012878">
    <property type="entry name" value="Beta-AFase-like_GH127_cat"/>
</dbReference>